<protein>
    <submittedName>
        <fullName evidence="1">Uncharacterized protein</fullName>
    </submittedName>
</protein>
<comment type="caution">
    <text evidence="1">The sequence shown here is derived from an EMBL/GenBank/DDBJ whole genome shotgun (WGS) entry which is preliminary data.</text>
</comment>
<evidence type="ECO:0000313" key="1">
    <source>
        <dbReference type="EMBL" id="KKL52005.1"/>
    </source>
</evidence>
<organism evidence="1">
    <name type="scientific">marine sediment metagenome</name>
    <dbReference type="NCBI Taxonomy" id="412755"/>
    <lineage>
        <taxon>unclassified sequences</taxon>
        <taxon>metagenomes</taxon>
        <taxon>ecological metagenomes</taxon>
    </lineage>
</organism>
<sequence>MTIETLDRKIEAKAREEAQAATYKFKETICRALRELLVFDFVSLDDTDGRDALLMVMGEKEAKWPERIQRVRENRLRQEIMSTMDTLQKVLLVKED</sequence>
<name>A0A0F9F442_9ZZZZ</name>
<reference evidence="1" key="1">
    <citation type="journal article" date="2015" name="Nature">
        <title>Complex archaea that bridge the gap between prokaryotes and eukaryotes.</title>
        <authorList>
            <person name="Spang A."/>
            <person name="Saw J.H."/>
            <person name="Jorgensen S.L."/>
            <person name="Zaremba-Niedzwiedzka K."/>
            <person name="Martijn J."/>
            <person name="Lind A.E."/>
            <person name="van Eijk R."/>
            <person name="Schleper C."/>
            <person name="Guy L."/>
            <person name="Ettema T.J."/>
        </authorList>
    </citation>
    <scope>NUCLEOTIDE SEQUENCE</scope>
</reference>
<gene>
    <name evidence="1" type="ORF">LCGC14_2289830</name>
</gene>
<accession>A0A0F9F442</accession>
<dbReference type="EMBL" id="LAZR01032044">
    <property type="protein sequence ID" value="KKL52005.1"/>
    <property type="molecule type" value="Genomic_DNA"/>
</dbReference>
<proteinExistence type="predicted"/>
<dbReference type="AlphaFoldDB" id="A0A0F9F442"/>